<feature type="transmembrane region" description="Helical" evidence="13">
    <location>
        <begin position="110"/>
        <end position="135"/>
    </location>
</feature>
<evidence type="ECO:0000256" key="1">
    <source>
        <dbReference type="ARBA" id="ARBA00003408"/>
    </source>
</evidence>
<evidence type="ECO:0000313" key="14">
    <source>
        <dbReference type="EMBL" id="MFC6171150.1"/>
    </source>
</evidence>
<dbReference type="PANTHER" id="PTHR43298:SF2">
    <property type="entry name" value="FMN_FAD EXPORTER YEEO-RELATED"/>
    <property type="match status" value="1"/>
</dbReference>
<evidence type="ECO:0000256" key="6">
    <source>
        <dbReference type="ARBA" id="ARBA00022449"/>
    </source>
</evidence>
<feature type="transmembrane region" description="Helical" evidence="13">
    <location>
        <begin position="310"/>
        <end position="329"/>
    </location>
</feature>
<evidence type="ECO:0000256" key="5">
    <source>
        <dbReference type="ARBA" id="ARBA00022448"/>
    </source>
</evidence>
<evidence type="ECO:0000256" key="9">
    <source>
        <dbReference type="ARBA" id="ARBA00022989"/>
    </source>
</evidence>
<comment type="function">
    <text evidence="1">Multidrug efflux pump.</text>
</comment>
<feature type="transmembrane region" description="Helical" evidence="13">
    <location>
        <begin position="397"/>
        <end position="420"/>
    </location>
</feature>
<evidence type="ECO:0000256" key="2">
    <source>
        <dbReference type="ARBA" id="ARBA00004651"/>
    </source>
</evidence>
<dbReference type="InterPro" id="IPR050222">
    <property type="entry name" value="MATE_MdtK"/>
</dbReference>
<evidence type="ECO:0000256" key="11">
    <source>
        <dbReference type="ARBA" id="ARBA00023136"/>
    </source>
</evidence>
<evidence type="ECO:0000256" key="10">
    <source>
        <dbReference type="ARBA" id="ARBA00023065"/>
    </source>
</evidence>
<keyword evidence="10" id="KW-0406">Ion transport</keyword>
<comment type="caution">
    <text evidence="14">The sequence shown here is derived from an EMBL/GenBank/DDBJ whole genome shotgun (WGS) entry which is preliminary data.</text>
</comment>
<evidence type="ECO:0000256" key="3">
    <source>
        <dbReference type="ARBA" id="ARBA00010199"/>
    </source>
</evidence>
<evidence type="ECO:0000256" key="4">
    <source>
        <dbReference type="ARBA" id="ARBA00020268"/>
    </source>
</evidence>
<keyword evidence="7" id="KW-1003">Cell membrane</keyword>
<dbReference type="PANTHER" id="PTHR43298">
    <property type="entry name" value="MULTIDRUG RESISTANCE PROTEIN NORM-RELATED"/>
    <property type="match status" value="1"/>
</dbReference>
<feature type="transmembrane region" description="Helical" evidence="13">
    <location>
        <begin position="253"/>
        <end position="272"/>
    </location>
</feature>
<accession>A0ABW1RE84</accession>
<keyword evidence="6" id="KW-0050">Antiport</keyword>
<feature type="transmembrane region" description="Helical" evidence="13">
    <location>
        <begin position="341"/>
        <end position="361"/>
    </location>
</feature>
<evidence type="ECO:0000256" key="8">
    <source>
        <dbReference type="ARBA" id="ARBA00022692"/>
    </source>
</evidence>
<name>A0ABW1RE84_9LACO</name>
<proteinExistence type="inferred from homology"/>
<feature type="transmembrane region" description="Helical" evidence="13">
    <location>
        <begin position="48"/>
        <end position="70"/>
    </location>
</feature>
<feature type="transmembrane region" description="Helical" evidence="13">
    <location>
        <begin position="156"/>
        <end position="175"/>
    </location>
</feature>
<dbReference type="RefSeq" id="WP_225418887.1">
    <property type="nucleotide sequence ID" value="NZ_JBHSSL010000096.1"/>
</dbReference>
<dbReference type="EMBL" id="JBHSSL010000096">
    <property type="protein sequence ID" value="MFC6171150.1"/>
    <property type="molecule type" value="Genomic_DNA"/>
</dbReference>
<evidence type="ECO:0000256" key="12">
    <source>
        <dbReference type="ARBA" id="ARBA00031636"/>
    </source>
</evidence>
<keyword evidence="15" id="KW-1185">Reference proteome</keyword>
<evidence type="ECO:0000256" key="13">
    <source>
        <dbReference type="SAM" id="Phobius"/>
    </source>
</evidence>
<evidence type="ECO:0000313" key="15">
    <source>
        <dbReference type="Proteomes" id="UP001596289"/>
    </source>
</evidence>
<dbReference type="InterPro" id="IPR048279">
    <property type="entry name" value="MdtK-like"/>
</dbReference>
<keyword evidence="5" id="KW-0813">Transport</keyword>
<keyword evidence="9 13" id="KW-1133">Transmembrane helix</keyword>
<feature type="transmembrane region" description="Helical" evidence="13">
    <location>
        <begin position="82"/>
        <end position="104"/>
    </location>
</feature>
<dbReference type="Proteomes" id="UP001596289">
    <property type="component" value="Unassembled WGS sequence"/>
</dbReference>
<comment type="subcellular location">
    <subcellularLocation>
        <location evidence="2">Cell membrane</location>
        <topology evidence="2">Multi-pass membrane protein</topology>
    </subcellularLocation>
</comment>
<keyword evidence="11 13" id="KW-0472">Membrane</keyword>
<feature type="transmembrane region" description="Helical" evidence="13">
    <location>
        <begin position="181"/>
        <end position="206"/>
    </location>
</feature>
<keyword evidence="8 13" id="KW-0812">Transmembrane</keyword>
<reference evidence="15" key="1">
    <citation type="journal article" date="2019" name="Int. J. Syst. Evol. Microbiol.">
        <title>The Global Catalogue of Microorganisms (GCM) 10K type strain sequencing project: providing services to taxonomists for standard genome sequencing and annotation.</title>
        <authorList>
            <consortium name="The Broad Institute Genomics Platform"/>
            <consortium name="The Broad Institute Genome Sequencing Center for Infectious Disease"/>
            <person name="Wu L."/>
            <person name="Ma J."/>
        </authorList>
    </citation>
    <scope>NUCLEOTIDE SEQUENCE [LARGE SCALE GENOMIC DNA]</scope>
    <source>
        <strain evidence="15">CCM 8904</strain>
    </source>
</reference>
<protein>
    <recommendedName>
        <fullName evidence="4">Probable multidrug resistance protein NorM</fullName>
    </recommendedName>
    <alternativeName>
        <fullName evidence="12">Multidrug-efflux transporter</fullName>
    </alternativeName>
</protein>
<evidence type="ECO:0000256" key="7">
    <source>
        <dbReference type="ARBA" id="ARBA00022475"/>
    </source>
</evidence>
<dbReference type="Pfam" id="PF01554">
    <property type="entry name" value="MatE"/>
    <property type="match status" value="2"/>
</dbReference>
<dbReference type="InterPro" id="IPR002528">
    <property type="entry name" value="MATE_fam"/>
</dbReference>
<organism evidence="14 15">
    <name type="scientific">Loigolactobacillus jiayinensis</name>
    <dbReference type="NCBI Taxonomy" id="2486016"/>
    <lineage>
        <taxon>Bacteria</taxon>
        <taxon>Bacillati</taxon>
        <taxon>Bacillota</taxon>
        <taxon>Bacilli</taxon>
        <taxon>Lactobacillales</taxon>
        <taxon>Lactobacillaceae</taxon>
        <taxon>Loigolactobacillus</taxon>
    </lineage>
</organism>
<dbReference type="PIRSF" id="PIRSF006603">
    <property type="entry name" value="DinF"/>
    <property type="match status" value="1"/>
</dbReference>
<sequence>MSYRAVFSLLLPVVVDQFFLIGFNFINTAMISSSGAAAISAVNIVGSLNILLVQLFTSIALGGTVLIAQYYGRRNYKMIGNVVNGGIYATVLVATTAAILFMILHNVVLGLLFGAASPAVIAGARIYMTGILFSYVGESLIEGINGCLRGIDRTKVSLQLSLLMNTVYLLFNFLFVTYLHLGVFGLTLSLNISRYSIAILAVWTLFRNRALFGLKFKTLRHVNWGQTKRVLKVSVPFAAESTFFNGGKIIMQMMIVTLGTAMIAANAIASSWIQLSEIIPNALSVALVPIVGQCIGRNNIGDAKKLTKSFLGLGTIAFLVVDLGLLPLFSMGMRLFNPAPATIPIIFHIYLVIIVMHAVFWSSSFVLPAALRAAGDAKFTTVVSLISMWSFRIGVGYLVGIVLGYGIFGIFVVMSCEWAIRSTVYLHRFRGNRWYRNKLI</sequence>
<comment type="similarity">
    <text evidence="3">Belongs to the multi antimicrobial extrusion (MATE) (TC 2.A.66.1) family.</text>
</comment>
<gene>
    <name evidence="14" type="ORF">ACFQGP_11300</name>
</gene>